<accession>A0A2R8CAJ5</accession>
<sequence>MKQAIVIIHGMGEQIPMQTLNTFVDAVWTTDTSLVNQSKPDPNTGAARSENAFWAKPDNRNTSSELRRITTERDDAGNYTDFYEYYWAHLMHGTTWEHVQSWIMDLLLRNPLKRVPRRVFHAWVVLWIIAAVTVYFTLKGMLPSDGVPPTATQAILSGIAGLIVASFVSNVLIKRFGDVARYVKALPPNVDRRQEIRKNGVDLLQRLIKSGEYDRIVVVAHSLGTIVAYDILSMLFAEHNELETLSTIAKGAQPEREKLEDMIRDAAGLPLSTGADGSGRPMDVDAYQVQQAKALAELRAQGGSWIISDFVTLGSPLTHAEFLMSESHADLRKRQAHRLMPTCPPMPEHDGTTKLRHVSYDPDYTSKRTPAHPRQPHHAALFAYTRWTNLYSDELLLLTGDLISGPVGQAFGADVDGTVVSGIRDIGVLPALTKDGKKADKHHRTFFSHNNYWNPKKGSDTGHPDVPHHIAELRRALAILQP</sequence>
<keyword evidence="1" id="KW-1133">Transmembrane helix</keyword>
<organism evidence="2 3">
    <name type="scientific">Falsiruegeria mediterranea M17</name>
    <dbReference type="NCBI Taxonomy" id="1200281"/>
    <lineage>
        <taxon>Bacteria</taxon>
        <taxon>Pseudomonadati</taxon>
        <taxon>Pseudomonadota</taxon>
        <taxon>Alphaproteobacteria</taxon>
        <taxon>Rhodobacterales</taxon>
        <taxon>Roseobacteraceae</taxon>
        <taxon>Falsiruegeria</taxon>
    </lineage>
</organism>
<dbReference type="RefSeq" id="WP_165821442.1">
    <property type="nucleotide sequence ID" value="NZ_ONZG01000007.1"/>
</dbReference>
<proteinExistence type="predicted"/>
<evidence type="ECO:0000256" key="1">
    <source>
        <dbReference type="SAM" id="Phobius"/>
    </source>
</evidence>
<keyword evidence="1" id="KW-0812">Transmembrane</keyword>
<feature type="transmembrane region" description="Helical" evidence="1">
    <location>
        <begin position="216"/>
        <end position="237"/>
    </location>
</feature>
<keyword evidence="1" id="KW-0472">Membrane</keyword>
<protein>
    <submittedName>
        <fullName evidence="2">Uncharacterized protein</fullName>
    </submittedName>
</protein>
<gene>
    <name evidence="2" type="ORF">TRM7615_02905</name>
</gene>
<dbReference type="AlphaFoldDB" id="A0A2R8CAJ5"/>
<keyword evidence="3" id="KW-1185">Reference proteome</keyword>
<dbReference type="Proteomes" id="UP000244898">
    <property type="component" value="Unassembled WGS sequence"/>
</dbReference>
<evidence type="ECO:0000313" key="3">
    <source>
        <dbReference type="Proteomes" id="UP000244898"/>
    </source>
</evidence>
<evidence type="ECO:0000313" key="2">
    <source>
        <dbReference type="EMBL" id="SPJ29388.1"/>
    </source>
</evidence>
<dbReference type="EMBL" id="ONZG01000007">
    <property type="protein sequence ID" value="SPJ29388.1"/>
    <property type="molecule type" value="Genomic_DNA"/>
</dbReference>
<feature type="transmembrane region" description="Helical" evidence="1">
    <location>
        <begin position="150"/>
        <end position="173"/>
    </location>
</feature>
<name>A0A2R8CAJ5_9RHOB</name>
<reference evidence="3" key="1">
    <citation type="submission" date="2018-03" db="EMBL/GenBank/DDBJ databases">
        <authorList>
            <person name="Rodrigo-Torres L."/>
            <person name="Arahal R. D."/>
            <person name="Lucena T."/>
        </authorList>
    </citation>
    <scope>NUCLEOTIDE SEQUENCE [LARGE SCALE GENOMIC DNA]</scope>
    <source>
        <strain evidence="3">CECT 7615</strain>
    </source>
</reference>
<feature type="transmembrane region" description="Helical" evidence="1">
    <location>
        <begin position="119"/>
        <end position="138"/>
    </location>
</feature>